<protein>
    <recommendedName>
        <fullName evidence="2">histidine kinase</fullName>
        <ecNumber evidence="2">2.7.13.3</ecNumber>
    </recommendedName>
</protein>
<evidence type="ECO:0000256" key="9">
    <source>
        <dbReference type="SAM" id="MobiDB-lite"/>
    </source>
</evidence>
<keyword evidence="5" id="KW-0547">Nucleotide-binding</keyword>
<evidence type="ECO:0000256" key="5">
    <source>
        <dbReference type="ARBA" id="ARBA00022741"/>
    </source>
</evidence>
<dbReference type="InterPro" id="IPR000014">
    <property type="entry name" value="PAS"/>
</dbReference>
<evidence type="ECO:0000256" key="7">
    <source>
        <dbReference type="ARBA" id="ARBA00022840"/>
    </source>
</evidence>
<dbReference type="PROSITE" id="PS50112">
    <property type="entry name" value="PAS"/>
    <property type="match status" value="1"/>
</dbReference>
<dbReference type="Proteomes" id="UP000321638">
    <property type="component" value="Unassembled WGS sequence"/>
</dbReference>
<feature type="domain" description="PAS" evidence="10">
    <location>
        <begin position="5"/>
        <end position="75"/>
    </location>
</feature>
<keyword evidence="4" id="KW-0808">Transferase</keyword>
<dbReference type="RefSeq" id="WP_147845574.1">
    <property type="nucleotide sequence ID" value="NZ_VDUZ01000003.1"/>
</dbReference>
<evidence type="ECO:0000313" key="12">
    <source>
        <dbReference type="EMBL" id="TXL81666.1"/>
    </source>
</evidence>
<evidence type="ECO:0000256" key="6">
    <source>
        <dbReference type="ARBA" id="ARBA00022777"/>
    </source>
</evidence>
<dbReference type="AlphaFoldDB" id="A0A5C8PTX5"/>
<keyword evidence="8" id="KW-0843">Virulence</keyword>
<keyword evidence="7" id="KW-0067">ATP-binding</keyword>
<dbReference type="Pfam" id="PF08448">
    <property type="entry name" value="PAS_4"/>
    <property type="match status" value="1"/>
</dbReference>
<dbReference type="PANTHER" id="PTHR41523">
    <property type="entry name" value="TWO-COMPONENT SYSTEM SENSOR PROTEIN"/>
    <property type="match status" value="1"/>
</dbReference>
<keyword evidence="6" id="KW-0418">Kinase</keyword>
<dbReference type="NCBIfam" id="TIGR00229">
    <property type="entry name" value="sensory_box"/>
    <property type="match status" value="1"/>
</dbReference>
<comment type="catalytic activity">
    <reaction evidence="1">
        <text>ATP + protein L-histidine = ADP + protein N-phospho-L-histidine.</text>
        <dbReference type="EC" id="2.7.13.3"/>
    </reaction>
</comment>
<dbReference type="InterPro" id="IPR013656">
    <property type="entry name" value="PAS_4"/>
</dbReference>
<feature type="domain" description="PAC" evidence="11">
    <location>
        <begin position="83"/>
        <end position="135"/>
    </location>
</feature>
<evidence type="ECO:0000256" key="4">
    <source>
        <dbReference type="ARBA" id="ARBA00022679"/>
    </source>
</evidence>
<evidence type="ECO:0000256" key="2">
    <source>
        <dbReference type="ARBA" id="ARBA00012438"/>
    </source>
</evidence>
<dbReference type="PROSITE" id="PS50113">
    <property type="entry name" value="PAC"/>
    <property type="match status" value="1"/>
</dbReference>
<feature type="region of interest" description="Disordered" evidence="9">
    <location>
        <begin position="138"/>
        <end position="160"/>
    </location>
</feature>
<dbReference type="CDD" id="cd00130">
    <property type="entry name" value="PAS"/>
    <property type="match status" value="1"/>
</dbReference>
<dbReference type="InterPro" id="IPR000700">
    <property type="entry name" value="PAS-assoc_C"/>
</dbReference>
<dbReference type="InterPro" id="IPR001610">
    <property type="entry name" value="PAC"/>
</dbReference>
<keyword evidence="13" id="KW-1185">Reference proteome</keyword>
<evidence type="ECO:0000256" key="1">
    <source>
        <dbReference type="ARBA" id="ARBA00000085"/>
    </source>
</evidence>
<keyword evidence="3" id="KW-0597">Phosphoprotein</keyword>
<dbReference type="EMBL" id="VDUZ01000003">
    <property type="protein sequence ID" value="TXL81666.1"/>
    <property type="molecule type" value="Genomic_DNA"/>
</dbReference>
<reference evidence="12 13" key="1">
    <citation type="submission" date="2019-06" db="EMBL/GenBank/DDBJ databases">
        <title>New taxonomy in bacterial strain CC-CFT640, isolated from vineyard.</title>
        <authorList>
            <person name="Lin S.-Y."/>
            <person name="Tsai C.-F."/>
            <person name="Young C.-C."/>
        </authorList>
    </citation>
    <scope>NUCLEOTIDE SEQUENCE [LARGE SCALE GENOMIC DNA]</scope>
    <source>
        <strain evidence="12 13">CC-CFT640</strain>
    </source>
</reference>
<evidence type="ECO:0000259" key="11">
    <source>
        <dbReference type="PROSITE" id="PS50113"/>
    </source>
</evidence>
<evidence type="ECO:0000313" key="13">
    <source>
        <dbReference type="Proteomes" id="UP000321638"/>
    </source>
</evidence>
<evidence type="ECO:0000256" key="3">
    <source>
        <dbReference type="ARBA" id="ARBA00022553"/>
    </source>
</evidence>
<gene>
    <name evidence="12" type="ORF">FHP25_03815</name>
</gene>
<proteinExistence type="predicted"/>
<dbReference type="OrthoDB" id="341208at2"/>
<dbReference type="EC" id="2.7.13.3" evidence="2"/>
<dbReference type="SMART" id="SM00091">
    <property type="entry name" value="PAS"/>
    <property type="match status" value="1"/>
</dbReference>
<comment type="caution">
    <text evidence="12">The sequence shown here is derived from an EMBL/GenBank/DDBJ whole genome shotgun (WGS) entry which is preliminary data.</text>
</comment>
<accession>A0A5C8PTX5</accession>
<name>A0A5C8PTX5_9HYPH</name>
<evidence type="ECO:0000256" key="8">
    <source>
        <dbReference type="ARBA" id="ARBA00023026"/>
    </source>
</evidence>
<dbReference type="Gene3D" id="3.30.450.20">
    <property type="entry name" value="PAS domain"/>
    <property type="match status" value="1"/>
</dbReference>
<dbReference type="InterPro" id="IPR035965">
    <property type="entry name" value="PAS-like_dom_sf"/>
</dbReference>
<sequence>MTPDVDRFYRTLACEAADAIIYADAEGRIGFWNKGAERVFGFSAAEAMGQPLDIIIPQNLRERHRLGYTGTVQSGKTRYGAGDLLAVPAQRKDGTRISVEFTILPFRDRTGRILGIAAILRDVTKRFEEMKALRRAAAARQAPQPDSRRAVVAPCEERAR</sequence>
<organism evidence="12 13">
    <name type="scientific">Vineibacter terrae</name>
    <dbReference type="NCBI Taxonomy" id="2586908"/>
    <lineage>
        <taxon>Bacteria</taxon>
        <taxon>Pseudomonadati</taxon>
        <taxon>Pseudomonadota</taxon>
        <taxon>Alphaproteobacteria</taxon>
        <taxon>Hyphomicrobiales</taxon>
        <taxon>Vineibacter</taxon>
    </lineage>
</organism>
<dbReference type="SMART" id="SM00086">
    <property type="entry name" value="PAC"/>
    <property type="match status" value="1"/>
</dbReference>
<dbReference type="PANTHER" id="PTHR41523:SF8">
    <property type="entry name" value="ETHYLENE RESPONSE SENSOR PROTEIN"/>
    <property type="match status" value="1"/>
</dbReference>
<dbReference type="GO" id="GO:0004673">
    <property type="term" value="F:protein histidine kinase activity"/>
    <property type="evidence" value="ECO:0007669"/>
    <property type="project" value="UniProtKB-EC"/>
</dbReference>
<dbReference type="SUPFAM" id="SSF55785">
    <property type="entry name" value="PYP-like sensor domain (PAS domain)"/>
    <property type="match status" value="1"/>
</dbReference>
<evidence type="ECO:0000259" key="10">
    <source>
        <dbReference type="PROSITE" id="PS50112"/>
    </source>
</evidence>
<dbReference type="GO" id="GO:0005524">
    <property type="term" value="F:ATP binding"/>
    <property type="evidence" value="ECO:0007669"/>
    <property type="project" value="UniProtKB-KW"/>
</dbReference>